<protein>
    <submittedName>
        <fullName evidence="1">7441_t:CDS:1</fullName>
    </submittedName>
</protein>
<evidence type="ECO:0000313" key="2">
    <source>
        <dbReference type="Proteomes" id="UP000789366"/>
    </source>
</evidence>
<dbReference type="EMBL" id="CAJVPW010013722">
    <property type="protein sequence ID" value="CAG8647419.1"/>
    <property type="molecule type" value="Genomic_DNA"/>
</dbReference>
<reference evidence="1" key="1">
    <citation type="submission" date="2021-06" db="EMBL/GenBank/DDBJ databases">
        <authorList>
            <person name="Kallberg Y."/>
            <person name="Tangrot J."/>
            <person name="Rosling A."/>
        </authorList>
    </citation>
    <scope>NUCLEOTIDE SEQUENCE</scope>
    <source>
        <strain evidence="1">28 12/20/2015</strain>
    </source>
</reference>
<keyword evidence="2" id="KW-1185">Reference proteome</keyword>
<organism evidence="1 2">
    <name type="scientific">Cetraspora pellucida</name>
    <dbReference type="NCBI Taxonomy" id="1433469"/>
    <lineage>
        <taxon>Eukaryota</taxon>
        <taxon>Fungi</taxon>
        <taxon>Fungi incertae sedis</taxon>
        <taxon>Mucoromycota</taxon>
        <taxon>Glomeromycotina</taxon>
        <taxon>Glomeromycetes</taxon>
        <taxon>Diversisporales</taxon>
        <taxon>Gigasporaceae</taxon>
        <taxon>Cetraspora</taxon>
    </lineage>
</organism>
<feature type="non-terminal residue" evidence="1">
    <location>
        <position position="1"/>
    </location>
</feature>
<gene>
    <name evidence="1" type="ORF">SPELUC_LOCUS8785</name>
</gene>
<name>A0ACA9NIR1_9GLOM</name>
<comment type="caution">
    <text evidence="1">The sequence shown here is derived from an EMBL/GenBank/DDBJ whole genome shotgun (WGS) entry which is preliminary data.</text>
</comment>
<accession>A0ACA9NIR1</accession>
<proteinExistence type="predicted"/>
<sequence>ENKKIHKDAELSQTENKASAHTSTTAQSDTKTNKEETKNEGDLKMSTTDKEIEPLDSLNNTDSTIENMETDFLNEADIPEQNQDMEEDIPFTL</sequence>
<feature type="non-terminal residue" evidence="1">
    <location>
        <position position="93"/>
    </location>
</feature>
<evidence type="ECO:0000313" key="1">
    <source>
        <dbReference type="EMBL" id="CAG8647419.1"/>
    </source>
</evidence>
<dbReference type="Proteomes" id="UP000789366">
    <property type="component" value="Unassembled WGS sequence"/>
</dbReference>